<feature type="domain" description="DC1" evidence="2">
    <location>
        <begin position="430"/>
        <end position="484"/>
    </location>
</feature>
<feature type="domain" description="DC1" evidence="2">
    <location>
        <begin position="247"/>
        <end position="291"/>
    </location>
</feature>
<dbReference type="AlphaFoldDB" id="A0A2R6NZY0"/>
<evidence type="ECO:0000256" key="1">
    <source>
        <dbReference type="ARBA" id="ARBA00022737"/>
    </source>
</evidence>
<feature type="non-terminal residue" evidence="3">
    <location>
        <position position="487"/>
    </location>
</feature>
<proteinExistence type="predicted"/>
<gene>
    <name evidence="3" type="ORF">CEY00_Acc33663</name>
</gene>
<feature type="domain" description="DC1" evidence="2">
    <location>
        <begin position="376"/>
        <end position="419"/>
    </location>
</feature>
<keyword evidence="4" id="KW-1185">Reference proteome</keyword>
<reference evidence="4" key="2">
    <citation type="journal article" date="2018" name="BMC Genomics">
        <title>A manually annotated Actinidia chinensis var. chinensis (kiwifruit) genome highlights the challenges associated with draft genomes and gene prediction in plants.</title>
        <authorList>
            <person name="Pilkington S.M."/>
            <person name="Crowhurst R."/>
            <person name="Hilario E."/>
            <person name="Nardozza S."/>
            <person name="Fraser L."/>
            <person name="Peng Y."/>
            <person name="Gunaseelan K."/>
            <person name="Simpson R."/>
            <person name="Tahir J."/>
            <person name="Deroles S.C."/>
            <person name="Templeton K."/>
            <person name="Luo Z."/>
            <person name="Davy M."/>
            <person name="Cheng C."/>
            <person name="McNeilage M."/>
            <person name="Scaglione D."/>
            <person name="Liu Y."/>
            <person name="Zhang Q."/>
            <person name="Datson P."/>
            <person name="De Silva N."/>
            <person name="Gardiner S.E."/>
            <person name="Bassett H."/>
            <person name="Chagne D."/>
            <person name="McCallum J."/>
            <person name="Dzierzon H."/>
            <person name="Deng C."/>
            <person name="Wang Y.Y."/>
            <person name="Barron L."/>
            <person name="Manako K."/>
            <person name="Bowen J."/>
            <person name="Foster T.M."/>
            <person name="Erridge Z.A."/>
            <person name="Tiffin H."/>
            <person name="Waite C.N."/>
            <person name="Davies K.M."/>
            <person name="Grierson E.P."/>
            <person name="Laing W.A."/>
            <person name="Kirk R."/>
            <person name="Chen X."/>
            <person name="Wood M."/>
            <person name="Montefiori M."/>
            <person name="Brummell D.A."/>
            <person name="Schwinn K.E."/>
            <person name="Catanach A."/>
            <person name="Fullerton C."/>
            <person name="Li D."/>
            <person name="Meiyalaghan S."/>
            <person name="Nieuwenhuizen N."/>
            <person name="Read N."/>
            <person name="Prakash R."/>
            <person name="Hunter D."/>
            <person name="Zhang H."/>
            <person name="McKenzie M."/>
            <person name="Knabel M."/>
            <person name="Harris A."/>
            <person name="Allan A.C."/>
            <person name="Gleave A."/>
            <person name="Chen A."/>
            <person name="Janssen B.J."/>
            <person name="Plunkett B."/>
            <person name="Ampomah-Dwamena C."/>
            <person name="Voogd C."/>
            <person name="Leif D."/>
            <person name="Lafferty D."/>
            <person name="Souleyre E.J.F."/>
            <person name="Varkonyi-Gasic E."/>
            <person name="Gambi F."/>
            <person name="Hanley J."/>
            <person name="Yao J.L."/>
            <person name="Cheung J."/>
            <person name="David K.M."/>
            <person name="Warren B."/>
            <person name="Marsh K."/>
            <person name="Snowden K.C."/>
            <person name="Lin-Wang K."/>
            <person name="Brian L."/>
            <person name="Martinez-Sanchez M."/>
            <person name="Wang M."/>
            <person name="Ileperuma N."/>
            <person name="Macnee N."/>
            <person name="Campin R."/>
            <person name="McAtee P."/>
            <person name="Drummond R.S.M."/>
            <person name="Espley R.V."/>
            <person name="Ireland H.S."/>
            <person name="Wu R."/>
            <person name="Atkinson R.G."/>
            <person name="Karunairetnam S."/>
            <person name="Bulley S."/>
            <person name="Chunkath S."/>
            <person name="Hanley Z."/>
            <person name="Storey R."/>
            <person name="Thrimawithana A.H."/>
            <person name="Thomson S."/>
            <person name="David C."/>
            <person name="Testolin R."/>
            <person name="Huang H."/>
            <person name="Hellens R.P."/>
            <person name="Schaffer R.J."/>
        </authorList>
    </citation>
    <scope>NUCLEOTIDE SEQUENCE [LARGE SCALE GENOMIC DNA]</scope>
    <source>
        <strain evidence="4">cv. Red5</strain>
    </source>
</reference>
<dbReference type="InterPro" id="IPR046349">
    <property type="entry name" value="C1-like_sf"/>
</dbReference>
<dbReference type="PANTHER" id="PTHR46288">
    <property type="entry name" value="PHORBOL-ESTER/DAG-TYPE DOMAIN-CONTAINING PROTEIN"/>
    <property type="match status" value="1"/>
</dbReference>
<comment type="caution">
    <text evidence="3">The sequence shown here is derived from an EMBL/GenBank/DDBJ whole genome shotgun (WGS) entry which is preliminary data.</text>
</comment>
<keyword evidence="1" id="KW-0677">Repeat</keyword>
<dbReference type="InterPro" id="IPR004146">
    <property type="entry name" value="DC1"/>
</dbReference>
<dbReference type="Pfam" id="PF03107">
    <property type="entry name" value="C1_2"/>
    <property type="match status" value="5"/>
</dbReference>
<dbReference type="SUPFAM" id="SSF57889">
    <property type="entry name" value="Cysteine-rich domain"/>
    <property type="match status" value="4"/>
</dbReference>
<evidence type="ECO:0000313" key="3">
    <source>
        <dbReference type="EMBL" id="PSR81708.1"/>
    </source>
</evidence>
<name>A0A2R6NZY0_ACTCC</name>
<evidence type="ECO:0000313" key="4">
    <source>
        <dbReference type="Proteomes" id="UP000241394"/>
    </source>
</evidence>
<dbReference type="Proteomes" id="UP000241394">
    <property type="component" value="Unassembled WGS sequence"/>
</dbReference>
<sequence>MDMEPDSSETVTDLRPPQGYSIRMLLDLFEAQAEGEAEAQAQAQAEAQAQAQVEVEAVDVIYTDRPSLHNHRLAFSNNFKSGGDCVVCNQQITGPHYSCPSCPKFFIHRYPCFEVSDYIQHHPFHPQHTLTLIHSRAYSEDLYYSCDVCSNDFDAGGYVYSCDECTFYMDVKCASLSLTDCKSHDHQLSPLHPHPLILCDKNSNFCYKCTFCELPIEIERGSLYACLQCRALLHKSCADLPQKMEHPLHPSHPLILVYSRIWVTCQVCCRKMLSICYYCSECKFYMDVHCAALKPTENNKGYKLCADLPQQIDHLLHPQHFLLLRHSSGLTDLDQTLPCGACLRYSRGIFFECQLCRWYIDVGCALAKYTPMRSKIHPHPLIFFDKANNLFECNSCGRCCYTPFFRCFRCDFNLHVHCVSILPRTLKSNNHVHPLTLTDSPIKDHADEDDNAEFYCGACEELRVLADPSYYCEECTYVAHPHCIVSK</sequence>
<organism evidence="3 4">
    <name type="scientific">Actinidia chinensis var. chinensis</name>
    <name type="common">Chinese soft-hair kiwi</name>
    <dbReference type="NCBI Taxonomy" id="1590841"/>
    <lineage>
        <taxon>Eukaryota</taxon>
        <taxon>Viridiplantae</taxon>
        <taxon>Streptophyta</taxon>
        <taxon>Embryophyta</taxon>
        <taxon>Tracheophyta</taxon>
        <taxon>Spermatophyta</taxon>
        <taxon>Magnoliopsida</taxon>
        <taxon>eudicotyledons</taxon>
        <taxon>Gunneridae</taxon>
        <taxon>Pentapetalae</taxon>
        <taxon>asterids</taxon>
        <taxon>Ericales</taxon>
        <taxon>Actinidiaceae</taxon>
        <taxon>Actinidia</taxon>
    </lineage>
</organism>
<reference evidence="3 4" key="1">
    <citation type="submission" date="2017-07" db="EMBL/GenBank/DDBJ databases">
        <title>An improved, manually edited Actinidia chinensis var. chinensis (kiwifruit) genome highlights the challenges associated with draft genomes and gene prediction in plants.</title>
        <authorList>
            <person name="Pilkington S."/>
            <person name="Crowhurst R."/>
            <person name="Hilario E."/>
            <person name="Nardozza S."/>
            <person name="Fraser L."/>
            <person name="Peng Y."/>
            <person name="Gunaseelan K."/>
            <person name="Simpson R."/>
            <person name="Tahir J."/>
            <person name="Deroles S."/>
            <person name="Templeton K."/>
            <person name="Luo Z."/>
            <person name="Davy M."/>
            <person name="Cheng C."/>
            <person name="Mcneilage M."/>
            <person name="Scaglione D."/>
            <person name="Liu Y."/>
            <person name="Zhang Q."/>
            <person name="Datson P."/>
            <person name="De Silva N."/>
            <person name="Gardiner S."/>
            <person name="Bassett H."/>
            <person name="Chagne D."/>
            <person name="Mccallum J."/>
            <person name="Dzierzon H."/>
            <person name="Deng C."/>
            <person name="Wang Y.-Y."/>
            <person name="Barron N."/>
            <person name="Manako K."/>
            <person name="Bowen J."/>
            <person name="Foster T."/>
            <person name="Erridge Z."/>
            <person name="Tiffin H."/>
            <person name="Waite C."/>
            <person name="Davies K."/>
            <person name="Grierson E."/>
            <person name="Laing W."/>
            <person name="Kirk R."/>
            <person name="Chen X."/>
            <person name="Wood M."/>
            <person name="Montefiori M."/>
            <person name="Brummell D."/>
            <person name="Schwinn K."/>
            <person name="Catanach A."/>
            <person name="Fullerton C."/>
            <person name="Li D."/>
            <person name="Meiyalaghan S."/>
            <person name="Nieuwenhuizen N."/>
            <person name="Read N."/>
            <person name="Prakash R."/>
            <person name="Hunter D."/>
            <person name="Zhang H."/>
            <person name="Mckenzie M."/>
            <person name="Knabel M."/>
            <person name="Harris A."/>
            <person name="Allan A."/>
            <person name="Chen A."/>
            <person name="Janssen B."/>
            <person name="Plunkett B."/>
            <person name="Dwamena C."/>
            <person name="Voogd C."/>
            <person name="Leif D."/>
            <person name="Lafferty D."/>
            <person name="Souleyre E."/>
            <person name="Varkonyi-Gasic E."/>
            <person name="Gambi F."/>
            <person name="Hanley J."/>
            <person name="Yao J.-L."/>
            <person name="Cheung J."/>
            <person name="David K."/>
            <person name="Warren B."/>
            <person name="Marsh K."/>
            <person name="Snowden K."/>
            <person name="Lin-Wang K."/>
            <person name="Brian L."/>
            <person name="Martinez-Sanchez M."/>
            <person name="Wang M."/>
            <person name="Ileperuma N."/>
            <person name="Macnee N."/>
            <person name="Campin R."/>
            <person name="Mcatee P."/>
            <person name="Drummond R."/>
            <person name="Espley R."/>
            <person name="Ireland H."/>
            <person name="Wu R."/>
            <person name="Atkinson R."/>
            <person name="Karunairetnam S."/>
            <person name="Bulley S."/>
            <person name="Chunkath S."/>
            <person name="Hanley Z."/>
            <person name="Storey R."/>
            <person name="Thrimawithana A."/>
            <person name="Thomson S."/>
            <person name="David C."/>
            <person name="Testolin R."/>
        </authorList>
    </citation>
    <scope>NUCLEOTIDE SEQUENCE [LARGE SCALE GENOMIC DNA]</scope>
    <source>
        <strain evidence="4">cv. Red5</strain>
        <tissue evidence="3">Young leaf</tissue>
    </source>
</reference>
<dbReference type="OrthoDB" id="1884766at2759"/>
<evidence type="ECO:0000259" key="2">
    <source>
        <dbReference type="Pfam" id="PF03107"/>
    </source>
</evidence>
<feature type="domain" description="DC1" evidence="2">
    <location>
        <begin position="123"/>
        <end position="174"/>
    </location>
</feature>
<protein>
    <submittedName>
        <fullName evidence="3">Nucleoredoxin</fullName>
    </submittedName>
</protein>
<dbReference type="PANTHER" id="PTHR46288:SF27">
    <property type="entry name" value="CYSTEINE_HISTIDINE-RICH C1 DOMAIN FAMILY PROTEIN"/>
    <property type="match status" value="1"/>
</dbReference>
<feature type="domain" description="DC1" evidence="2">
    <location>
        <begin position="190"/>
        <end position="238"/>
    </location>
</feature>
<dbReference type="OMA" id="YIDIETH"/>
<dbReference type="Gramene" id="PSR81708">
    <property type="protein sequence ID" value="PSR81708"/>
    <property type="gene ID" value="CEY00_Acc33663"/>
</dbReference>
<dbReference type="EMBL" id="NKQK01000112">
    <property type="protein sequence ID" value="PSR81708.1"/>
    <property type="molecule type" value="Genomic_DNA"/>
</dbReference>
<dbReference type="InParanoid" id="A0A2R6NZY0"/>
<accession>A0A2R6NZY0</accession>